<dbReference type="PANTHER" id="PTHR45085:SF3">
    <property type="entry name" value="S-ADENOSYL-L-METHIONINE-DEPENDENT METHYLTRANSFERASES SUPERFAMILY PROTEIN"/>
    <property type="match status" value="1"/>
</dbReference>
<keyword evidence="3" id="KW-1185">Reference proteome</keyword>
<evidence type="ECO:0000256" key="1">
    <source>
        <dbReference type="SAM" id="Phobius"/>
    </source>
</evidence>
<keyword evidence="1" id="KW-0472">Membrane</keyword>
<feature type="transmembrane region" description="Helical" evidence="1">
    <location>
        <begin position="12"/>
        <end position="30"/>
    </location>
</feature>
<accession>A0A9R1WYT5</accession>
<dbReference type="Proteomes" id="UP000235145">
    <property type="component" value="Unassembled WGS sequence"/>
</dbReference>
<sequence>MEKHIQTFLNKISYLAITIATFTLLLVFLFQTPPETCINPNHKPHPRSSCDAAHRPITTIEKKNHRLWSTHTWRKSVDSFSAIFNDLRTLKHISNHTHALIVSAGGGQAVMSLKEIGLHEITGVEVVDSPPLVSRADPHNLPFFDGVFNLGFSAHLDLALFPSRYVRELERTVVVGGVIVVCMEECGNGEMNEALKLFRNSKFSQAKNVTLMGSKMTMIIMKRIKSREHESIQTISDLIYFASKWGRNKRKRKRFVAICYDMIWNLWRFRNKRLFHCENISVHNGLERIKAMTFFWVKHRSNKGMCSWEEWLISPFYDL</sequence>
<organism evidence="2 3">
    <name type="scientific">Lactuca sativa</name>
    <name type="common">Garden lettuce</name>
    <dbReference type="NCBI Taxonomy" id="4236"/>
    <lineage>
        <taxon>Eukaryota</taxon>
        <taxon>Viridiplantae</taxon>
        <taxon>Streptophyta</taxon>
        <taxon>Embryophyta</taxon>
        <taxon>Tracheophyta</taxon>
        <taxon>Spermatophyta</taxon>
        <taxon>Magnoliopsida</taxon>
        <taxon>eudicotyledons</taxon>
        <taxon>Gunneridae</taxon>
        <taxon>Pentapetalae</taxon>
        <taxon>asterids</taxon>
        <taxon>campanulids</taxon>
        <taxon>Asterales</taxon>
        <taxon>Asteraceae</taxon>
        <taxon>Cichorioideae</taxon>
        <taxon>Cichorieae</taxon>
        <taxon>Lactucinae</taxon>
        <taxon>Lactuca</taxon>
    </lineage>
</organism>
<keyword evidence="1" id="KW-0812">Transmembrane</keyword>
<evidence type="ECO:0000313" key="3">
    <source>
        <dbReference type="Proteomes" id="UP000235145"/>
    </source>
</evidence>
<gene>
    <name evidence="2" type="ORF">LSAT_V11C800441780</name>
</gene>
<dbReference type="AlphaFoldDB" id="A0A9R1WYT5"/>
<dbReference type="EMBL" id="NBSK02000008">
    <property type="protein sequence ID" value="KAJ0192139.1"/>
    <property type="molecule type" value="Genomic_DNA"/>
</dbReference>
<name>A0A9R1WYT5_LACSA</name>
<evidence type="ECO:0000313" key="2">
    <source>
        <dbReference type="EMBL" id="KAJ0192139.1"/>
    </source>
</evidence>
<dbReference type="PANTHER" id="PTHR45085">
    <property type="entry name" value="F21J9.14"/>
    <property type="match status" value="1"/>
</dbReference>
<dbReference type="SUPFAM" id="SSF53335">
    <property type="entry name" value="S-adenosyl-L-methionine-dependent methyltransferases"/>
    <property type="match status" value="1"/>
</dbReference>
<evidence type="ECO:0008006" key="4">
    <source>
        <dbReference type="Google" id="ProtNLM"/>
    </source>
</evidence>
<dbReference type="InterPro" id="IPR029063">
    <property type="entry name" value="SAM-dependent_MTases_sf"/>
</dbReference>
<proteinExistence type="predicted"/>
<comment type="caution">
    <text evidence="2">The sequence shown here is derived from an EMBL/GenBank/DDBJ whole genome shotgun (WGS) entry which is preliminary data.</text>
</comment>
<reference evidence="2 3" key="1">
    <citation type="journal article" date="2017" name="Nat. Commun.">
        <title>Genome assembly with in vitro proximity ligation data and whole-genome triplication in lettuce.</title>
        <authorList>
            <person name="Reyes-Chin-Wo S."/>
            <person name="Wang Z."/>
            <person name="Yang X."/>
            <person name="Kozik A."/>
            <person name="Arikit S."/>
            <person name="Song C."/>
            <person name="Xia L."/>
            <person name="Froenicke L."/>
            <person name="Lavelle D.O."/>
            <person name="Truco M.J."/>
            <person name="Xia R."/>
            <person name="Zhu S."/>
            <person name="Xu C."/>
            <person name="Xu H."/>
            <person name="Xu X."/>
            <person name="Cox K."/>
            <person name="Korf I."/>
            <person name="Meyers B.C."/>
            <person name="Michelmore R.W."/>
        </authorList>
    </citation>
    <scope>NUCLEOTIDE SEQUENCE [LARGE SCALE GENOMIC DNA]</scope>
    <source>
        <strain evidence="3">cv. Salinas</strain>
        <tissue evidence="2">Seedlings</tissue>
    </source>
</reference>
<protein>
    <recommendedName>
        <fullName evidence="4">Methyltransferase type 11 domain-containing protein</fullName>
    </recommendedName>
</protein>
<keyword evidence="1" id="KW-1133">Transmembrane helix</keyword>